<name>A0A2L2QE90_HHV6H</name>
<comment type="subcellular location">
    <subcellularLocation>
        <location evidence="1">Membrane</location>
    </subcellularLocation>
</comment>
<feature type="transmembrane region" description="Helical" evidence="5">
    <location>
        <begin position="62"/>
        <end position="83"/>
    </location>
</feature>
<organismHost>
    <name type="scientific">Homo sapiens</name>
    <name type="common">Human</name>
    <dbReference type="NCBI Taxonomy" id="9606"/>
</organismHost>
<dbReference type="GO" id="GO:0016020">
    <property type="term" value="C:membrane"/>
    <property type="evidence" value="ECO:0007669"/>
    <property type="project" value="UniProtKB-SubCell"/>
</dbReference>
<dbReference type="SUPFAM" id="SSF81321">
    <property type="entry name" value="Family A G protein-coupled receptor-like"/>
    <property type="match status" value="1"/>
</dbReference>
<dbReference type="EMBL" id="MF994829">
    <property type="protein sequence ID" value="AVI09337.1"/>
    <property type="molecule type" value="Genomic_DNA"/>
</dbReference>
<evidence type="ECO:0000259" key="6">
    <source>
        <dbReference type="PROSITE" id="PS50262"/>
    </source>
</evidence>
<dbReference type="InterPro" id="IPR000276">
    <property type="entry name" value="GPCR_Rhodpsn"/>
</dbReference>
<evidence type="ECO:0000256" key="5">
    <source>
        <dbReference type="SAM" id="Phobius"/>
    </source>
</evidence>
<accession>A0A2L2QE90</accession>
<dbReference type="InterPro" id="IPR017452">
    <property type="entry name" value="GPCR_Rhodpsn_7TM"/>
</dbReference>
<organism evidence="7">
    <name type="scientific">Human herpesvirus 6B</name>
    <name type="common">HHV-6 variant B</name>
    <name type="synonym">Human B lymphotropic virus</name>
    <dbReference type="NCBI Taxonomy" id="32604"/>
    <lineage>
        <taxon>Viruses</taxon>
        <taxon>Duplodnaviria</taxon>
        <taxon>Heunggongvirae</taxon>
        <taxon>Peploviricota</taxon>
        <taxon>Herviviricetes</taxon>
        <taxon>Herpesvirales</taxon>
        <taxon>Orthoherpesviridae</taxon>
        <taxon>Betaherpesvirinae</taxon>
        <taxon>Roseolovirus</taxon>
        <taxon>Roseolovirus humanbeta6b</taxon>
    </lineage>
</organism>
<evidence type="ECO:0000256" key="2">
    <source>
        <dbReference type="ARBA" id="ARBA00022692"/>
    </source>
</evidence>
<dbReference type="PROSITE" id="PS50262">
    <property type="entry name" value="G_PROTEIN_RECEP_F1_2"/>
    <property type="match status" value="1"/>
</dbReference>
<sequence length="191" mass="22112">MIIIVITTMILYHRVAKHNATSFYVITLFASDFVLMWCVFFMTVNREQLFSFNRFFCQLVYFIYHAVCSYSISMLAIIATIRYKTLHRRKQTESKTYSTGRNIGILLLASSMCAIPTALFVQINGAKKNDGKMRRLSILSESLRTVSSGENCFQLHLVSPPNHGVQLLLLYLLQSFARRHQEKTQKDSIFY</sequence>
<evidence type="ECO:0000313" key="7">
    <source>
        <dbReference type="EMBL" id="AVI09337.1"/>
    </source>
</evidence>
<keyword evidence="2 5" id="KW-0812">Transmembrane</keyword>
<evidence type="ECO:0000256" key="3">
    <source>
        <dbReference type="ARBA" id="ARBA00022989"/>
    </source>
</evidence>
<evidence type="ECO:0000256" key="4">
    <source>
        <dbReference type="ARBA" id="ARBA00023136"/>
    </source>
</evidence>
<feature type="domain" description="G-protein coupled receptors family 1 profile" evidence="6">
    <location>
        <begin position="1"/>
        <end position="191"/>
    </location>
</feature>
<feature type="transmembrane region" description="Helical" evidence="5">
    <location>
        <begin position="103"/>
        <end position="123"/>
    </location>
</feature>
<protein>
    <recommendedName>
        <fullName evidence="6">G-protein coupled receptors family 1 profile domain-containing protein</fullName>
    </recommendedName>
</protein>
<proteinExistence type="predicted"/>
<keyword evidence="3 5" id="KW-1133">Transmembrane helix</keyword>
<feature type="transmembrane region" description="Helical" evidence="5">
    <location>
        <begin position="21"/>
        <end position="42"/>
    </location>
</feature>
<reference evidence="7" key="1">
    <citation type="journal article" date="2018" name="J. Virol.">
        <title>Copy number heterogeneity, large origin tandem repeats, and interspecies recombination in HHV-6A and HHV-6B reference strains.</title>
        <authorList>
            <person name="Greninger A.L."/>
            <person name="Roychoudhury P."/>
            <person name="Makhsous N."/>
            <person name="Hanson D."/>
            <person name="Chase J."/>
            <person name="Krueger G."/>
            <person name="Xie H."/>
            <person name="Huang M.-L."/>
            <person name="Saunders L."/>
            <person name="Ablashi D."/>
            <person name="Koelle D.M."/>
            <person name="Cook L."/>
            <person name="Jerome K.R."/>
        </authorList>
    </citation>
    <scope>NUCLEOTIDE SEQUENCE</scope>
    <source>
        <strain evidence="7">Z29</strain>
    </source>
</reference>
<dbReference type="GO" id="GO:0004930">
    <property type="term" value="F:G protein-coupled receptor activity"/>
    <property type="evidence" value="ECO:0007669"/>
    <property type="project" value="InterPro"/>
</dbReference>
<dbReference type="CDD" id="cd00637">
    <property type="entry name" value="7tm_classA_rhodopsin-like"/>
    <property type="match status" value="1"/>
</dbReference>
<dbReference type="Gene3D" id="1.20.1070.10">
    <property type="entry name" value="Rhodopsin 7-helix transmembrane proteins"/>
    <property type="match status" value="1"/>
</dbReference>
<keyword evidence="4 5" id="KW-0472">Membrane</keyword>
<evidence type="ECO:0000256" key="1">
    <source>
        <dbReference type="ARBA" id="ARBA00004370"/>
    </source>
</evidence>
<dbReference type="Pfam" id="PF00001">
    <property type="entry name" value="7tm_1"/>
    <property type="match status" value="1"/>
</dbReference>